<feature type="compositionally biased region" description="Polar residues" evidence="1">
    <location>
        <begin position="186"/>
        <end position="202"/>
    </location>
</feature>
<name>A0A9W8ABM1_9FUNG</name>
<evidence type="ECO:0000256" key="1">
    <source>
        <dbReference type="SAM" id="MobiDB-lite"/>
    </source>
</evidence>
<feature type="region of interest" description="Disordered" evidence="1">
    <location>
        <begin position="1"/>
        <end position="45"/>
    </location>
</feature>
<accession>A0A9W8ABM1</accession>
<feature type="compositionally biased region" description="Low complexity" evidence="1">
    <location>
        <begin position="95"/>
        <end position="111"/>
    </location>
</feature>
<feature type="region of interest" description="Disordered" evidence="1">
    <location>
        <begin position="90"/>
        <end position="231"/>
    </location>
</feature>
<feature type="compositionally biased region" description="Low complexity" evidence="1">
    <location>
        <begin position="152"/>
        <end position="165"/>
    </location>
</feature>
<sequence>MAPSPPPPNGRTSLTSFTGPALSSRGSGRISTAAGKTSAYKGSPLARNCSDISVPSSFDASFFSDSSLDEPESPLSLSFIENCEDYLATGPIMPSASSSSHSASGGFKAAAPPLSPKHAAEMAAIQSDLRRSRQSPIGIHTFPAPAPRAHPRPTASSASSSAGARKPVPQPLAASRQSKPLPDLPNRTTAKTNGIRTKPTSPATSHSSLTPSDSSAASSTPSANSTPLKPTLVERLFASKKTDATGMNTIGSTFNPADSFHLSHPDNPQRVAGFSEKVKGAIMQGFGHLLGKSEWEDKGTRQKAMGEAEMQAARALNTQKLFT</sequence>
<gene>
    <name evidence="2" type="ORF">IWQ60_002254</name>
</gene>
<reference evidence="2" key="1">
    <citation type="submission" date="2022-07" db="EMBL/GenBank/DDBJ databases">
        <title>Phylogenomic reconstructions and comparative analyses of Kickxellomycotina fungi.</title>
        <authorList>
            <person name="Reynolds N.K."/>
            <person name="Stajich J.E."/>
            <person name="Barry K."/>
            <person name="Grigoriev I.V."/>
            <person name="Crous P."/>
            <person name="Smith M.E."/>
        </authorList>
    </citation>
    <scope>NUCLEOTIDE SEQUENCE</scope>
    <source>
        <strain evidence="2">RSA 861</strain>
    </source>
</reference>
<organism evidence="2 3">
    <name type="scientific">Tieghemiomyces parasiticus</name>
    <dbReference type="NCBI Taxonomy" id="78921"/>
    <lineage>
        <taxon>Eukaryota</taxon>
        <taxon>Fungi</taxon>
        <taxon>Fungi incertae sedis</taxon>
        <taxon>Zoopagomycota</taxon>
        <taxon>Kickxellomycotina</taxon>
        <taxon>Dimargaritomycetes</taxon>
        <taxon>Dimargaritales</taxon>
        <taxon>Dimargaritaceae</taxon>
        <taxon>Tieghemiomyces</taxon>
    </lineage>
</organism>
<dbReference type="EMBL" id="JANBPT010000083">
    <property type="protein sequence ID" value="KAJ1928224.1"/>
    <property type="molecule type" value="Genomic_DNA"/>
</dbReference>
<proteinExistence type="predicted"/>
<evidence type="ECO:0000313" key="3">
    <source>
        <dbReference type="Proteomes" id="UP001150569"/>
    </source>
</evidence>
<comment type="caution">
    <text evidence="2">The sequence shown here is derived from an EMBL/GenBank/DDBJ whole genome shotgun (WGS) entry which is preliminary data.</text>
</comment>
<dbReference type="OrthoDB" id="9999611at2759"/>
<dbReference type="Proteomes" id="UP001150569">
    <property type="component" value="Unassembled WGS sequence"/>
</dbReference>
<evidence type="ECO:0000313" key="2">
    <source>
        <dbReference type="EMBL" id="KAJ1928224.1"/>
    </source>
</evidence>
<protein>
    <submittedName>
        <fullName evidence="2">Uncharacterized protein</fullName>
    </submittedName>
</protein>
<feature type="compositionally biased region" description="Low complexity" evidence="1">
    <location>
        <begin position="203"/>
        <end position="227"/>
    </location>
</feature>
<keyword evidence="3" id="KW-1185">Reference proteome</keyword>
<dbReference type="AlphaFoldDB" id="A0A9W8ABM1"/>